<gene>
    <name evidence="2" type="ORF">VZ94_14795</name>
</gene>
<keyword evidence="1" id="KW-1133">Transmembrane helix</keyword>
<sequence length="155" mass="16858">MQKQKIQVISEIRYAIRLCQRTARLYRNIQTTGTFLTIVGGSATITALAKNLPDDIAIIGTGLLALAGAALIAIRPADKAAANENDVKRYQAILAKSAAMSVDELQQAVEEAHISDAPEIEAMRSIAYNDVVKELNRLDCIEKLSFFQSILAKIA</sequence>
<dbReference type="Proteomes" id="UP000033684">
    <property type="component" value="Unassembled WGS sequence"/>
</dbReference>
<proteinExistence type="predicted"/>
<organism evidence="2 3">
    <name type="scientific">Methylocucumis oryzae</name>
    <dbReference type="NCBI Taxonomy" id="1632867"/>
    <lineage>
        <taxon>Bacteria</taxon>
        <taxon>Pseudomonadati</taxon>
        <taxon>Pseudomonadota</taxon>
        <taxon>Gammaproteobacteria</taxon>
        <taxon>Methylococcales</taxon>
        <taxon>Methylococcaceae</taxon>
        <taxon>Methylocucumis</taxon>
    </lineage>
</organism>
<evidence type="ECO:0000313" key="3">
    <source>
        <dbReference type="Proteomes" id="UP000033684"/>
    </source>
</evidence>
<reference evidence="2 3" key="2">
    <citation type="journal article" date="2016" name="Microb. Ecol.">
        <title>Genome Characteristics of a Novel Type I Methanotroph (Sn10-6) Isolated from a Flooded Indian Rice Field.</title>
        <authorList>
            <person name="Rahalkar M.C."/>
            <person name="Pandit P.S."/>
            <person name="Dhakephalkar P.K."/>
            <person name="Pore S."/>
            <person name="Arora P."/>
            <person name="Kapse N."/>
        </authorList>
    </citation>
    <scope>NUCLEOTIDE SEQUENCE [LARGE SCALE GENOMIC DNA]</scope>
    <source>
        <strain evidence="2 3">Sn10-6</strain>
    </source>
</reference>
<dbReference type="EMBL" id="LAJX01000155">
    <property type="protein sequence ID" value="KJV05907.1"/>
    <property type="molecule type" value="Genomic_DNA"/>
</dbReference>
<keyword evidence="1" id="KW-0812">Transmembrane</keyword>
<dbReference type="OrthoDB" id="8781143at2"/>
<feature type="transmembrane region" description="Helical" evidence="1">
    <location>
        <begin position="31"/>
        <end position="50"/>
    </location>
</feature>
<evidence type="ECO:0000313" key="2">
    <source>
        <dbReference type="EMBL" id="KJV05907.1"/>
    </source>
</evidence>
<dbReference type="RefSeq" id="WP_045779819.1">
    <property type="nucleotide sequence ID" value="NZ_LAJX01000155.1"/>
</dbReference>
<protein>
    <recommendedName>
        <fullName evidence="4">SMODS and SLOG-associating 2TM effector domain-containing protein</fullName>
    </recommendedName>
</protein>
<evidence type="ECO:0000256" key="1">
    <source>
        <dbReference type="SAM" id="Phobius"/>
    </source>
</evidence>
<feature type="transmembrane region" description="Helical" evidence="1">
    <location>
        <begin position="56"/>
        <end position="74"/>
    </location>
</feature>
<dbReference type="AlphaFoldDB" id="A0A0F3IGS9"/>
<keyword evidence="1" id="KW-0472">Membrane</keyword>
<evidence type="ECO:0008006" key="4">
    <source>
        <dbReference type="Google" id="ProtNLM"/>
    </source>
</evidence>
<comment type="caution">
    <text evidence="2">The sequence shown here is derived from an EMBL/GenBank/DDBJ whole genome shotgun (WGS) entry which is preliminary data.</text>
</comment>
<reference evidence="3" key="1">
    <citation type="submission" date="2015-03" db="EMBL/GenBank/DDBJ databases">
        <title>Draft genome sequence of a novel methanotroph (Sn10-6) isolated from flooded ricefield rhizosphere in India.</title>
        <authorList>
            <person name="Pandit P.S."/>
            <person name="Pore S.D."/>
            <person name="Arora P."/>
            <person name="Kapse N.G."/>
            <person name="Dhakephalkar P.K."/>
            <person name="Rahalkar M.C."/>
        </authorList>
    </citation>
    <scope>NUCLEOTIDE SEQUENCE [LARGE SCALE GENOMIC DNA]</scope>
    <source>
        <strain evidence="3">Sn10-6</strain>
    </source>
</reference>
<keyword evidence="3" id="KW-1185">Reference proteome</keyword>
<accession>A0A0F3IGS9</accession>
<name>A0A0F3IGS9_9GAMM</name>